<feature type="region of interest" description="Disordered" evidence="1">
    <location>
        <begin position="112"/>
        <end position="219"/>
    </location>
</feature>
<dbReference type="OrthoDB" id="10003330at2759"/>
<keyword evidence="4" id="KW-1185">Reference proteome</keyword>
<feature type="region of interest" description="Disordered" evidence="1">
    <location>
        <begin position="468"/>
        <end position="487"/>
    </location>
</feature>
<dbReference type="GO" id="GO:0035023">
    <property type="term" value="P:regulation of Rho protein signal transduction"/>
    <property type="evidence" value="ECO:0007669"/>
    <property type="project" value="TreeGrafter"/>
</dbReference>
<comment type="caution">
    <text evidence="3">The sequence shown here is derived from an EMBL/GenBank/DDBJ whole genome shotgun (WGS) entry which is preliminary data.</text>
</comment>
<feature type="region of interest" description="Disordered" evidence="1">
    <location>
        <begin position="295"/>
        <end position="347"/>
    </location>
</feature>
<dbReference type="PANTHER" id="PTHR12659:SF7">
    <property type="entry name" value="CROSSVEINLESS C, ISOFORM C"/>
    <property type="match status" value="1"/>
</dbReference>
<dbReference type="GO" id="GO:0005096">
    <property type="term" value="F:GTPase activator activity"/>
    <property type="evidence" value="ECO:0007669"/>
    <property type="project" value="TreeGrafter"/>
</dbReference>
<dbReference type="Pfam" id="PF07647">
    <property type="entry name" value="SAM_2"/>
    <property type="match status" value="1"/>
</dbReference>
<evidence type="ECO:0000256" key="1">
    <source>
        <dbReference type="SAM" id="MobiDB-lite"/>
    </source>
</evidence>
<gene>
    <name evidence="3" type="ORF">HOLleu_30456</name>
</gene>
<feature type="compositionally biased region" description="Basic residues" evidence="1">
    <location>
        <begin position="305"/>
        <end position="322"/>
    </location>
</feature>
<feature type="compositionally biased region" description="Polar residues" evidence="1">
    <location>
        <begin position="147"/>
        <end position="158"/>
    </location>
</feature>
<dbReference type="Gene3D" id="1.10.287.2070">
    <property type="match status" value="1"/>
</dbReference>
<sequence>MSSIHGESEKLEAAQAEIEATEACIWLRSTGFPQYAQLFEESKFPIDVSVVKKDHDFLEEDLLDPVLRRLQVLNKCSSMKIEMPAHQALDESDDEDPCAISEKWRYSRGCWSRRSSNNGNGDNGSPTEHHSHSEQSSPTLVHAHGRLNSSSRESLTTTDSEKNEGYTSTSSFDSPAAFKRTRPETRGVDKRLKASASSQSLPVQESEKRLDEMDSSMPRPVVQISLESDTKSKEHTSFGQKWGSFRQRVGGSFRKKKGSPKEVVDISGPVLDSSEPMKKKMQQMNCMDLLTAQNELGGRQARTPPARRRRAQSERHSKKRFGRVFSEPSSPRALRKRQFSEGDRELGEELSRRLSQVLDNNNDRKKYDDVFGEQTVITTSTVSTRITVTQADRFHSVSSQDSYSMHSFGDAPKTQRCLSSSSSDSCQVPYHQPTWRSQETIGSELDVLISPASRERIPSFYDNIPHTLHSSLDNVPTGSSEPEDSESELMREIYNLKNLGHLGNDGQYGELPRSNGMSKTKASDTRGKNLSLMTTETEKIDILQNISELLLSEKYQVNDYGCDERPRRERSNSLPISPSEILGDDDDDDDDDDLESLDVKEEMMGLHTELEKILDGINESISEIQGQIKRSKAPPYFASAI</sequence>
<feature type="region of interest" description="Disordered" evidence="1">
    <location>
        <begin position="505"/>
        <end position="529"/>
    </location>
</feature>
<evidence type="ECO:0000259" key="2">
    <source>
        <dbReference type="Pfam" id="PF07647"/>
    </source>
</evidence>
<feature type="compositionally biased region" description="Basic and acidic residues" evidence="1">
    <location>
        <begin position="338"/>
        <end position="347"/>
    </location>
</feature>
<dbReference type="Proteomes" id="UP001152320">
    <property type="component" value="Chromosome 15"/>
</dbReference>
<feature type="compositionally biased region" description="Polar residues" evidence="1">
    <location>
        <begin position="468"/>
        <end position="480"/>
    </location>
</feature>
<name>A0A9Q1BKK7_HOLLE</name>
<feature type="compositionally biased region" description="Low complexity" evidence="1">
    <location>
        <begin position="112"/>
        <end position="125"/>
    </location>
</feature>
<feature type="compositionally biased region" description="Basic and acidic residues" evidence="1">
    <location>
        <begin position="181"/>
        <end position="192"/>
    </location>
</feature>
<dbReference type="AlphaFoldDB" id="A0A9Q1BKK7"/>
<feature type="domain" description="SAM" evidence="2">
    <location>
        <begin position="23"/>
        <end position="80"/>
    </location>
</feature>
<dbReference type="GO" id="GO:0030036">
    <property type="term" value="P:actin cytoskeleton organization"/>
    <property type="evidence" value="ECO:0007669"/>
    <property type="project" value="TreeGrafter"/>
</dbReference>
<proteinExistence type="predicted"/>
<dbReference type="InterPro" id="IPR001660">
    <property type="entry name" value="SAM"/>
</dbReference>
<dbReference type="InterPro" id="IPR013761">
    <property type="entry name" value="SAM/pointed_sf"/>
</dbReference>
<dbReference type="EMBL" id="JAIZAY010000015">
    <property type="protein sequence ID" value="KAJ8028266.1"/>
    <property type="molecule type" value="Genomic_DNA"/>
</dbReference>
<protein>
    <submittedName>
        <fullName evidence="3">Rho GTPase-activating protein 7</fullName>
    </submittedName>
</protein>
<reference evidence="3" key="1">
    <citation type="submission" date="2021-10" db="EMBL/GenBank/DDBJ databases">
        <title>Tropical sea cucumber genome reveals ecological adaptation and Cuvierian tubules defense mechanism.</title>
        <authorList>
            <person name="Chen T."/>
        </authorList>
    </citation>
    <scope>NUCLEOTIDE SEQUENCE</scope>
    <source>
        <strain evidence="3">Nanhai2018</strain>
        <tissue evidence="3">Muscle</tissue>
    </source>
</reference>
<evidence type="ECO:0000313" key="4">
    <source>
        <dbReference type="Proteomes" id="UP001152320"/>
    </source>
</evidence>
<evidence type="ECO:0000313" key="3">
    <source>
        <dbReference type="EMBL" id="KAJ8028266.1"/>
    </source>
</evidence>
<feature type="compositionally biased region" description="Basic and acidic residues" evidence="1">
    <location>
        <begin position="562"/>
        <end position="571"/>
    </location>
</feature>
<accession>A0A9Q1BKK7</accession>
<organism evidence="3 4">
    <name type="scientific">Holothuria leucospilota</name>
    <name type="common">Black long sea cucumber</name>
    <name type="synonym">Mertensiothuria leucospilota</name>
    <dbReference type="NCBI Taxonomy" id="206669"/>
    <lineage>
        <taxon>Eukaryota</taxon>
        <taxon>Metazoa</taxon>
        <taxon>Echinodermata</taxon>
        <taxon>Eleutherozoa</taxon>
        <taxon>Echinozoa</taxon>
        <taxon>Holothuroidea</taxon>
        <taxon>Aspidochirotacea</taxon>
        <taxon>Aspidochirotida</taxon>
        <taxon>Holothuriidae</taxon>
        <taxon>Holothuria</taxon>
    </lineage>
</organism>
<feature type="compositionally biased region" description="Acidic residues" evidence="1">
    <location>
        <begin position="582"/>
        <end position="594"/>
    </location>
</feature>
<feature type="region of interest" description="Disordered" evidence="1">
    <location>
        <begin position="249"/>
        <end position="279"/>
    </location>
</feature>
<dbReference type="SUPFAM" id="SSF47769">
    <property type="entry name" value="SAM/Pointed domain"/>
    <property type="match status" value="1"/>
</dbReference>
<dbReference type="PANTHER" id="PTHR12659">
    <property type="entry name" value="RHO-TYPE GTPASE ACTIVATING PROTEIN"/>
    <property type="match status" value="1"/>
</dbReference>
<feature type="region of interest" description="Disordered" evidence="1">
    <location>
        <begin position="562"/>
        <end position="594"/>
    </location>
</feature>